<reference evidence="16" key="1">
    <citation type="submission" date="2019-02" db="EMBL/GenBank/DDBJ databases">
        <authorList>
            <person name="Gruber-Vodicka R. H."/>
            <person name="Seah K. B. B."/>
        </authorList>
    </citation>
    <scope>NUCLEOTIDE SEQUENCE</scope>
    <source>
        <strain evidence="16">BECK_SA2B12</strain>
        <strain evidence="15">BECK_SA2B15</strain>
        <strain evidence="14">BECK_SA2B20</strain>
    </source>
</reference>
<feature type="active site" evidence="11">
    <location>
        <position position="247"/>
    </location>
</feature>
<evidence type="ECO:0000256" key="8">
    <source>
        <dbReference type="ARBA" id="ARBA00023125"/>
    </source>
</evidence>
<dbReference type="PROSITE" id="PS51900">
    <property type="entry name" value="CB"/>
    <property type="match status" value="1"/>
</dbReference>
<dbReference type="EMBL" id="CAADFG010000338">
    <property type="protein sequence ID" value="VFK03598.1"/>
    <property type="molecule type" value="Genomic_DNA"/>
</dbReference>
<evidence type="ECO:0000256" key="6">
    <source>
        <dbReference type="ARBA" id="ARBA00022829"/>
    </source>
</evidence>
<evidence type="ECO:0000256" key="3">
    <source>
        <dbReference type="ARBA" id="ARBA00015804"/>
    </source>
</evidence>
<evidence type="ECO:0000313" key="16">
    <source>
        <dbReference type="EMBL" id="VFK06139.1"/>
    </source>
</evidence>
<dbReference type="InterPro" id="IPR044068">
    <property type="entry name" value="CB"/>
</dbReference>
<keyword evidence="9 11" id="KW-0233">DNA recombination</keyword>
<dbReference type="InterPro" id="IPR050090">
    <property type="entry name" value="Tyrosine_recombinase_XerCD"/>
</dbReference>
<evidence type="ECO:0000256" key="7">
    <source>
        <dbReference type="ARBA" id="ARBA00022908"/>
    </source>
</evidence>
<dbReference type="EMBL" id="CAADFI010000185">
    <property type="protein sequence ID" value="VFK00285.1"/>
    <property type="molecule type" value="Genomic_DNA"/>
</dbReference>
<keyword evidence="6 11" id="KW-0159">Chromosome partition</keyword>
<dbReference type="InterPro" id="IPR010998">
    <property type="entry name" value="Integrase_recombinase_N"/>
</dbReference>
<evidence type="ECO:0000256" key="10">
    <source>
        <dbReference type="ARBA" id="ARBA00023306"/>
    </source>
</evidence>
<dbReference type="GO" id="GO:0007059">
    <property type="term" value="P:chromosome segregation"/>
    <property type="evidence" value="ECO:0007669"/>
    <property type="project" value="UniProtKB-UniRule"/>
</dbReference>
<feature type="active site" evidence="11">
    <location>
        <position position="182"/>
    </location>
</feature>
<keyword evidence="7 11" id="KW-0229">DNA integration</keyword>
<dbReference type="GO" id="GO:0003677">
    <property type="term" value="F:DNA binding"/>
    <property type="evidence" value="ECO:0007669"/>
    <property type="project" value="UniProtKB-UniRule"/>
</dbReference>
<feature type="active site" evidence="11">
    <location>
        <position position="158"/>
    </location>
</feature>
<dbReference type="NCBIfam" id="NF001399">
    <property type="entry name" value="PRK00283.1"/>
    <property type="match status" value="1"/>
</dbReference>
<comment type="similarity">
    <text evidence="2 11">Belongs to the 'phage' integrase family. XerC subfamily.</text>
</comment>
<dbReference type="EMBL" id="CAADFJ010000328">
    <property type="protein sequence ID" value="VFK06139.1"/>
    <property type="molecule type" value="Genomic_DNA"/>
</dbReference>
<dbReference type="GO" id="GO:0009037">
    <property type="term" value="F:tyrosine-based site-specific recombinase activity"/>
    <property type="evidence" value="ECO:0007669"/>
    <property type="project" value="UniProtKB-UniRule"/>
</dbReference>
<dbReference type="AlphaFoldDB" id="A0A450VMW1"/>
<feature type="domain" description="Core-binding (CB)" evidence="13">
    <location>
        <begin position="12"/>
        <end position="98"/>
    </location>
</feature>
<dbReference type="HAMAP" id="MF_01808">
    <property type="entry name" value="Recomb_XerC_XerD"/>
    <property type="match status" value="1"/>
</dbReference>
<evidence type="ECO:0000256" key="2">
    <source>
        <dbReference type="ARBA" id="ARBA00006657"/>
    </source>
</evidence>
<dbReference type="InterPro" id="IPR013762">
    <property type="entry name" value="Integrase-like_cat_sf"/>
</dbReference>
<comment type="function">
    <text evidence="11">Site-specific tyrosine recombinase, which acts by catalyzing the cutting and rejoining of the recombining DNA molecules. The XerC-XerD complex is essential to convert dimers of the bacterial chromosome into monomers to permit their segregation at cell division. It also contributes to the segregational stability of plasmids.</text>
</comment>
<dbReference type="GO" id="GO:0006313">
    <property type="term" value="P:DNA transposition"/>
    <property type="evidence" value="ECO:0007669"/>
    <property type="project" value="UniProtKB-UniRule"/>
</dbReference>
<evidence type="ECO:0000256" key="9">
    <source>
        <dbReference type="ARBA" id="ARBA00023172"/>
    </source>
</evidence>
<evidence type="ECO:0000313" key="15">
    <source>
        <dbReference type="EMBL" id="VFK03598.1"/>
    </source>
</evidence>
<dbReference type="GO" id="GO:0005737">
    <property type="term" value="C:cytoplasm"/>
    <property type="evidence" value="ECO:0007669"/>
    <property type="project" value="UniProtKB-SubCell"/>
</dbReference>
<dbReference type="PANTHER" id="PTHR30349">
    <property type="entry name" value="PHAGE INTEGRASE-RELATED"/>
    <property type="match status" value="1"/>
</dbReference>
<feature type="active site" evidence="11">
    <location>
        <position position="250"/>
    </location>
</feature>
<evidence type="ECO:0000259" key="12">
    <source>
        <dbReference type="PROSITE" id="PS51898"/>
    </source>
</evidence>
<dbReference type="PROSITE" id="PS51898">
    <property type="entry name" value="TYR_RECOMBINASE"/>
    <property type="match status" value="1"/>
</dbReference>
<evidence type="ECO:0000259" key="13">
    <source>
        <dbReference type="PROSITE" id="PS51900"/>
    </source>
</evidence>
<dbReference type="Gene3D" id="1.10.150.130">
    <property type="match status" value="1"/>
</dbReference>
<dbReference type="Pfam" id="PF02899">
    <property type="entry name" value="Phage_int_SAM_1"/>
    <property type="match status" value="1"/>
</dbReference>
<feature type="active site" description="O-(3'-phospho-DNA)-tyrosine intermediate" evidence="11">
    <location>
        <position position="282"/>
    </location>
</feature>
<evidence type="ECO:0000256" key="5">
    <source>
        <dbReference type="ARBA" id="ARBA00022618"/>
    </source>
</evidence>
<dbReference type="InterPro" id="IPR023009">
    <property type="entry name" value="Tyrosine_recombinase_XerC/XerD"/>
</dbReference>
<dbReference type="InterPro" id="IPR002104">
    <property type="entry name" value="Integrase_catalytic"/>
</dbReference>
<dbReference type="InterPro" id="IPR004107">
    <property type="entry name" value="Integrase_SAM-like_N"/>
</dbReference>
<keyword evidence="5 11" id="KW-0132">Cell division</keyword>
<dbReference type="Gene3D" id="1.10.443.10">
    <property type="entry name" value="Intergrase catalytic core"/>
    <property type="match status" value="1"/>
</dbReference>
<proteinExistence type="inferred from homology"/>
<dbReference type="InterPro" id="IPR011931">
    <property type="entry name" value="Recomb_XerC"/>
</dbReference>
<dbReference type="Pfam" id="PF00589">
    <property type="entry name" value="Phage_integrase"/>
    <property type="match status" value="1"/>
</dbReference>
<keyword evidence="8 11" id="KW-0238">DNA-binding</keyword>
<evidence type="ECO:0000256" key="1">
    <source>
        <dbReference type="ARBA" id="ARBA00004496"/>
    </source>
</evidence>
<comment type="subcellular location">
    <subcellularLocation>
        <location evidence="1 11">Cytoplasm</location>
    </subcellularLocation>
</comment>
<accession>A0A450VMW1</accession>
<dbReference type="SUPFAM" id="SSF56349">
    <property type="entry name" value="DNA breaking-rejoining enzymes"/>
    <property type="match status" value="1"/>
</dbReference>
<comment type="subunit">
    <text evidence="11">Forms a cyclic heterotetrameric complex composed of two molecules of XerC and two molecules of XerD.</text>
</comment>
<gene>
    <name evidence="11" type="primary">xerC</name>
    <name evidence="15" type="ORF">BECKH772A_GA0070896_103384</name>
    <name evidence="14" type="ORF">BECKH772B_GA0070898_101853</name>
    <name evidence="16" type="ORF">BECKH772C_GA0070978_103281</name>
</gene>
<dbReference type="PANTHER" id="PTHR30349:SF81">
    <property type="entry name" value="TYROSINE RECOMBINASE XERC"/>
    <property type="match status" value="1"/>
</dbReference>
<keyword evidence="10 11" id="KW-0131">Cell cycle</keyword>
<evidence type="ECO:0000256" key="4">
    <source>
        <dbReference type="ARBA" id="ARBA00022490"/>
    </source>
</evidence>
<organism evidence="16">
    <name type="scientific">Candidatus Kentrum eta</name>
    <dbReference type="NCBI Taxonomy" id="2126337"/>
    <lineage>
        <taxon>Bacteria</taxon>
        <taxon>Pseudomonadati</taxon>
        <taxon>Pseudomonadota</taxon>
        <taxon>Gammaproteobacteria</taxon>
        <taxon>Candidatus Kentrum</taxon>
    </lineage>
</organism>
<sequence length="308" mass="35487">MAIEPSRLFPMIRLEEAIDAFLDHMATERRLSSLTCKAYRRDLTHLVEFCREQDIASWDRLDAPQVRFLVGRQRRLEKSPNTTQRLLSAIRGFYRFLIREGIVTHDPTVGVPAPRQARRLPQVLDVDQVAELLDRPQELPLAIRDWAIMELLYSSGLRLAELVAIDLKDLDLEEGLIKVVGKGNKTRIVPVGRMARQAIRRWLGVRSQLASLEETALFVSRRKTRLSTRSVQARLQRWGADVSLHPHLLRHCFASHLLESSGDLRAVQELLGHADINTTQIYTHLDFQHLANVYDETHPRAKKKNDRH</sequence>
<evidence type="ECO:0000313" key="14">
    <source>
        <dbReference type="EMBL" id="VFK00285.1"/>
    </source>
</evidence>
<dbReference type="NCBIfam" id="TIGR02224">
    <property type="entry name" value="recomb_XerC"/>
    <property type="match status" value="1"/>
</dbReference>
<dbReference type="CDD" id="cd00798">
    <property type="entry name" value="INT_XerDC_C"/>
    <property type="match status" value="1"/>
</dbReference>
<dbReference type="GO" id="GO:0051301">
    <property type="term" value="P:cell division"/>
    <property type="evidence" value="ECO:0007669"/>
    <property type="project" value="UniProtKB-UniRule"/>
</dbReference>
<name>A0A450VMW1_9GAMM</name>
<keyword evidence="4 11" id="KW-0963">Cytoplasm</keyword>
<feature type="domain" description="Tyr recombinase" evidence="12">
    <location>
        <begin position="119"/>
        <end position="295"/>
    </location>
</feature>
<dbReference type="InterPro" id="IPR011010">
    <property type="entry name" value="DNA_brk_join_enz"/>
</dbReference>
<feature type="active site" evidence="11">
    <location>
        <position position="273"/>
    </location>
</feature>
<evidence type="ECO:0000256" key="11">
    <source>
        <dbReference type="HAMAP-Rule" id="MF_01808"/>
    </source>
</evidence>
<protein>
    <recommendedName>
        <fullName evidence="3 11">Tyrosine recombinase XerC</fullName>
    </recommendedName>
</protein>